<proteinExistence type="predicted"/>
<protein>
    <submittedName>
        <fullName evidence="1">Uncharacterized protein</fullName>
    </submittedName>
</protein>
<dbReference type="Proteomes" id="UP001177003">
    <property type="component" value="Chromosome 0"/>
</dbReference>
<evidence type="ECO:0000313" key="1">
    <source>
        <dbReference type="EMBL" id="CAI9266255.1"/>
    </source>
</evidence>
<name>A0AA35V7F4_LACSI</name>
<evidence type="ECO:0000313" key="2">
    <source>
        <dbReference type="Proteomes" id="UP001177003"/>
    </source>
</evidence>
<gene>
    <name evidence="1" type="ORF">LSALG_LOCUS6824</name>
</gene>
<sequence length="103" mass="11727">MLEYDSFVKRACGVWMRDNGVDKSFTKRFTVEAPPYSLMSIITLGFRKSGQPLLEVENCDEYIGRSALVVYEPNLEYFDDIGIYATTESFAVNSYMETLVLLG</sequence>
<accession>A0AA35V7F4</accession>
<reference evidence="1" key="1">
    <citation type="submission" date="2023-04" db="EMBL/GenBank/DDBJ databases">
        <authorList>
            <person name="Vijverberg K."/>
            <person name="Xiong W."/>
            <person name="Schranz E."/>
        </authorList>
    </citation>
    <scope>NUCLEOTIDE SEQUENCE</scope>
</reference>
<dbReference type="AlphaFoldDB" id="A0AA35V7F4"/>
<dbReference type="EMBL" id="OX465086">
    <property type="protein sequence ID" value="CAI9266255.1"/>
    <property type="molecule type" value="Genomic_DNA"/>
</dbReference>
<keyword evidence="2" id="KW-1185">Reference proteome</keyword>
<organism evidence="1 2">
    <name type="scientific">Lactuca saligna</name>
    <name type="common">Willowleaf lettuce</name>
    <dbReference type="NCBI Taxonomy" id="75948"/>
    <lineage>
        <taxon>Eukaryota</taxon>
        <taxon>Viridiplantae</taxon>
        <taxon>Streptophyta</taxon>
        <taxon>Embryophyta</taxon>
        <taxon>Tracheophyta</taxon>
        <taxon>Spermatophyta</taxon>
        <taxon>Magnoliopsida</taxon>
        <taxon>eudicotyledons</taxon>
        <taxon>Gunneridae</taxon>
        <taxon>Pentapetalae</taxon>
        <taxon>asterids</taxon>
        <taxon>campanulids</taxon>
        <taxon>Asterales</taxon>
        <taxon>Asteraceae</taxon>
        <taxon>Cichorioideae</taxon>
        <taxon>Cichorieae</taxon>
        <taxon>Lactucinae</taxon>
        <taxon>Lactuca</taxon>
    </lineage>
</organism>